<evidence type="ECO:0000313" key="1">
    <source>
        <dbReference type="EnsemblMetazoa" id="GPPI013659-PA"/>
    </source>
</evidence>
<protein>
    <submittedName>
        <fullName evidence="1">Uncharacterized protein</fullName>
    </submittedName>
</protein>
<accession>A0A1B0AZ97</accession>
<sequence>MQRQRIRHIFTPQEILKKRQSGFKILVMHESPLCVMFRRYTDLKSQNYTSVATFLKEKIFEIFSVCDSITTRHYFHFILSQE</sequence>
<name>A0A1B0AZ97_9MUSC</name>
<keyword evidence="2" id="KW-1185">Reference proteome</keyword>
<proteinExistence type="predicted"/>
<dbReference type="Proteomes" id="UP000092460">
    <property type="component" value="Unassembled WGS sequence"/>
</dbReference>
<dbReference type="EMBL" id="JXJN01006212">
    <property type="status" value="NOT_ANNOTATED_CDS"/>
    <property type="molecule type" value="Genomic_DNA"/>
</dbReference>
<reference evidence="2" key="1">
    <citation type="submission" date="2015-01" db="EMBL/GenBank/DDBJ databases">
        <authorList>
            <person name="Aksoy S."/>
            <person name="Warren W."/>
            <person name="Wilson R.K."/>
        </authorList>
    </citation>
    <scope>NUCLEOTIDE SEQUENCE [LARGE SCALE GENOMIC DNA]</scope>
    <source>
        <strain evidence="2">IAEA</strain>
    </source>
</reference>
<dbReference type="VEuPathDB" id="VectorBase:GPPI013659"/>
<reference evidence="1" key="2">
    <citation type="submission" date="2020-05" db="UniProtKB">
        <authorList>
            <consortium name="EnsemblMetazoa"/>
        </authorList>
    </citation>
    <scope>IDENTIFICATION</scope>
    <source>
        <strain evidence="1">IAEA</strain>
    </source>
</reference>
<dbReference type="EnsemblMetazoa" id="GPPI013659-RA">
    <property type="protein sequence ID" value="GPPI013659-PA"/>
    <property type="gene ID" value="GPPI013659"/>
</dbReference>
<organism evidence="1 2">
    <name type="scientific">Glossina palpalis gambiensis</name>
    <dbReference type="NCBI Taxonomy" id="67801"/>
    <lineage>
        <taxon>Eukaryota</taxon>
        <taxon>Metazoa</taxon>
        <taxon>Ecdysozoa</taxon>
        <taxon>Arthropoda</taxon>
        <taxon>Hexapoda</taxon>
        <taxon>Insecta</taxon>
        <taxon>Pterygota</taxon>
        <taxon>Neoptera</taxon>
        <taxon>Endopterygota</taxon>
        <taxon>Diptera</taxon>
        <taxon>Brachycera</taxon>
        <taxon>Muscomorpha</taxon>
        <taxon>Hippoboscoidea</taxon>
        <taxon>Glossinidae</taxon>
        <taxon>Glossina</taxon>
    </lineage>
</organism>
<dbReference type="AlphaFoldDB" id="A0A1B0AZ97"/>
<evidence type="ECO:0000313" key="2">
    <source>
        <dbReference type="Proteomes" id="UP000092460"/>
    </source>
</evidence>